<dbReference type="RefSeq" id="WP_165098515.1">
    <property type="nucleotide sequence ID" value="NZ_CP049056.1"/>
</dbReference>
<dbReference type="EMBL" id="CP049056">
    <property type="protein sequence ID" value="QIE55949.1"/>
    <property type="molecule type" value="Genomic_DNA"/>
</dbReference>
<protein>
    <submittedName>
        <fullName evidence="1">Uncharacterized protein</fullName>
    </submittedName>
</protein>
<accession>A0A7L5C253</accession>
<dbReference type="AlphaFoldDB" id="A0A7L5C253"/>
<evidence type="ECO:0000313" key="2">
    <source>
        <dbReference type="Proteomes" id="UP000503336"/>
    </source>
</evidence>
<organism evidence="1 2">
    <name type="scientific">Pikeienuella piscinae</name>
    <dbReference type="NCBI Taxonomy" id="2748098"/>
    <lineage>
        <taxon>Bacteria</taxon>
        <taxon>Pseudomonadati</taxon>
        <taxon>Pseudomonadota</taxon>
        <taxon>Alphaproteobacteria</taxon>
        <taxon>Rhodobacterales</taxon>
        <taxon>Paracoccaceae</taxon>
        <taxon>Pikeienuella</taxon>
    </lineage>
</organism>
<gene>
    <name evidence="1" type="ORF">G5B40_11095</name>
</gene>
<proteinExistence type="predicted"/>
<name>A0A7L5C253_9RHOB</name>
<evidence type="ECO:0000313" key="1">
    <source>
        <dbReference type="EMBL" id="QIE55949.1"/>
    </source>
</evidence>
<dbReference type="KEGG" id="hdh:G5B40_11095"/>
<dbReference type="Proteomes" id="UP000503336">
    <property type="component" value="Chromosome"/>
</dbReference>
<keyword evidence="2" id="KW-1185">Reference proteome</keyword>
<reference evidence="1 2" key="1">
    <citation type="submission" date="2020-02" db="EMBL/GenBank/DDBJ databases">
        <title>complete genome sequence of Rhodobacteraceae bacterium.</title>
        <authorList>
            <person name="Park J."/>
            <person name="Kim Y.-S."/>
            <person name="Kim K.-H."/>
        </authorList>
    </citation>
    <scope>NUCLEOTIDE SEQUENCE [LARGE SCALE GENOMIC DNA]</scope>
    <source>
        <strain evidence="1 2">RR4-56</strain>
    </source>
</reference>
<sequence length="114" mass="12936">MLKHKGMPGRFPGTDHQFTIRHGAKKVTPLTARPRHADRKKADLEVDAFFLASLIDLYGEEPFERGNLDAGRLSWVFGREIVAAERDFDPASYEALLRVDLTEVEKSFPEALPR</sequence>